<dbReference type="HOGENOM" id="CLU_459195_0_0_7"/>
<dbReference type="OrthoDB" id="5502251at2"/>
<dbReference type="EMBL" id="AM746676">
    <property type="protein sequence ID" value="CAN95898.1"/>
    <property type="molecule type" value="Genomic_DNA"/>
</dbReference>
<evidence type="ECO:0000313" key="1">
    <source>
        <dbReference type="EMBL" id="CAN95898.1"/>
    </source>
</evidence>
<accession>A9G7S2</accession>
<dbReference type="KEGG" id="scl:sce5735"/>
<dbReference type="RefSeq" id="WP_012238363.1">
    <property type="nucleotide sequence ID" value="NC_010162.1"/>
</dbReference>
<dbReference type="BioCyc" id="SCEL448385:SCE_RS49325-MONOMER"/>
<sequence length="594" mass="63010">MTLSRRSPSDADLWRRLVWWSQASDRMVGGCAGGCALAVVVSAILLALGARALHVLAVAAALGSALEGARRACEAGRTRALDAAATRLLESRGLSREEVERAAATLRSGRIEELDASLAFESDPFHRAIESVVGGADASAPPICDPTDGARAVVVGLGQRWAAVLRFTHDDLREACVHERLFTWNGGAGPRRLDLPIDADERALLERSIEALAKSPTSTDPAASPRMLDDRTLAIGIAVVDRTGHRRGATGEVDLTPGVRAPVNGDGGGPYRAAAHHAEQVCSEVAVIELEGHRHTLSRSPRDAGAASVLAHVVVHAAARVVHPLVLLKLPPEVRKGRPLRVDGAPLIANARPSSDWIDAVATIPEADPGRRGALSDRWLRAALAEHSSIVAFERLAGVLSGLGAPEALVDRARSAMDDERRHARDAFSLAAAYSGEMVGPGPLPVPDAPPPSVDALAIETFFDGCVGETLAARQASAALAGCRVPAACEALERVAIDERRHAELAWDMLAWLWPRTSVRARAAIAEAPLPPPALRGAGERDRRNGEWLAWHGWLTTAEEMEIEIAAWSEEIGPRRDALPAFARRSKASTVSAA</sequence>
<name>A9G7S2_SORC5</name>
<reference evidence="1 2" key="1">
    <citation type="journal article" date="2007" name="Nat. Biotechnol.">
        <title>Complete genome sequence of the myxobacterium Sorangium cellulosum.</title>
        <authorList>
            <person name="Schneiker S."/>
            <person name="Perlova O."/>
            <person name="Kaiser O."/>
            <person name="Gerth K."/>
            <person name="Alici A."/>
            <person name="Altmeyer M.O."/>
            <person name="Bartels D."/>
            <person name="Bekel T."/>
            <person name="Beyer S."/>
            <person name="Bode E."/>
            <person name="Bode H.B."/>
            <person name="Bolten C.J."/>
            <person name="Choudhuri J.V."/>
            <person name="Doss S."/>
            <person name="Elnakady Y.A."/>
            <person name="Frank B."/>
            <person name="Gaigalat L."/>
            <person name="Goesmann A."/>
            <person name="Groeger C."/>
            <person name="Gross F."/>
            <person name="Jelsbak L."/>
            <person name="Jelsbak L."/>
            <person name="Kalinowski J."/>
            <person name="Kegler C."/>
            <person name="Knauber T."/>
            <person name="Konietzny S."/>
            <person name="Kopp M."/>
            <person name="Krause L."/>
            <person name="Krug D."/>
            <person name="Linke B."/>
            <person name="Mahmud T."/>
            <person name="Martinez-Arias R."/>
            <person name="McHardy A.C."/>
            <person name="Merai M."/>
            <person name="Meyer F."/>
            <person name="Mormann S."/>
            <person name="Munoz-Dorado J."/>
            <person name="Perez J."/>
            <person name="Pradella S."/>
            <person name="Rachid S."/>
            <person name="Raddatz G."/>
            <person name="Rosenau F."/>
            <person name="Rueckert C."/>
            <person name="Sasse F."/>
            <person name="Scharfe M."/>
            <person name="Schuster S.C."/>
            <person name="Suen G."/>
            <person name="Treuner-Lange A."/>
            <person name="Velicer G.J."/>
            <person name="Vorholter F.-J."/>
            <person name="Weissman K.J."/>
            <person name="Welch R.D."/>
            <person name="Wenzel S.C."/>
            <person name="Whitworth D.E."/>
            <person name="Wilhelm S."/>
            <person name="Wittmann C."/>
            <person name="Bloecker H."/>
            <person name="Puehler A."/>
            <person name="Mueller R."/>
        </authorList>
    </citation>
    <scope>NUCLEOTIDE SEQUENCE [LARGE SCALE GENOMIC DNA]</scope>
    <source>
        <strain evidence="2">So ce56</strain>
    </source>
</reference>
<gene>
    <name evidence="1" type="ordered locus">sce5735</name>
</gene>
<dbReference type="AlphaFoldDB" id="A9G7S2"/>
<dbReference type="Proteomes" id="UP000002139">
    <property type="component" value="Chromosome"/>
</dbReference>
<evidence type="ECO:0000313" key="2">
    <source>
        <dbReference type="Proteomes" id="UP000002139"/>
    </source>
</evidence>
<dbReference type="CDD" id="cd00657">
    <property type="entry name" value="Ferritin_like"/>
    <property type="match status" value="1"/>
</dbReference>
<proteinExistence type="predicted"/>
<evidence type="ECO:0008006" key="3">
    <source>
        <dbReference type="Google" id="ProtNLM"/>
    </source>
</evidence>
<dbReference type="SUPFAM" id="SSF47240">
    <property type="entry name" value="Ferritin-like"/>
    <property type="match status" value="1"/>
</dbReference>
<keyword evidence="2" id="KW-1185">Reference proteome</keyword>
<organism evidence="1 2">
    <name type="scientific">Sorangium cellulosum (strain So ce56)</name>
    <name type="common">Polyangium cellulosum (strain So ce56)</name>
    <dbReference type="NCBI Taxonomy" id="448385"/>
    <lineage>
        <taxon>Bacteria</taxon>
        <taxon>Pseudomonadati</taxon>
        <taxon>Myxococcota</taxon>
        <taxon>Polyangia</taxon>
        <taxon>Polyangiales</taxon>
        <taxon>Polyangiaceae</taxon>
        <taxon>Sorangium</taxon>
    </lineage>
</organism>
<protein>
    <recommendedName>
        <fullName evidence="3">Ferritin-like domain-containing protein</fullName>
    </recommendedName>
</protein>
<dbReference type="eggNOG" id="COG1633">
    <property type="taxonomic scope" value="Bacteria"/>
</dbReference>
<dbReference type="InterPro" id="IPR009078">
    <property type="entry name" value="Ferritin-like_SF"/>
</dbReference>